<organism evidence="11">
    <name type="scientific">marine metagenome</name>
    <dbReference type="NCBI Taxonomy" id="408172"/>
    <lineage>
        <taxon>unclassified sequences</taxon>
        <taxon>metagenomes</taxon>
        <taxon>ecological metagenomes</taxon>
    </lineage>
</organism>
<name>A0A382SR17_9ZZZZ</name>
<dbReference type="EMBL" id="UINC01130978">
    <property type="protein sequence ID" value="SVD12400.1"/>
    <property type="molecule type" value="Genomic_DNA"/>
</dbReference>
<keyword evidence="5" id="KW-0859">Xylose metabolism</keyword>
<gene>
    <name evidence="11" type="ORF">METZ01_LOCUS365254</name>
</gene>
<sequence length="279" mass="32248">MSDYFNNIKEIKFEGRESDNPLSFKYYNENQIVLGKSMKEQLRFATCYWHTFTWPGLDPFGGQTLQRPWMDSGDPLKMAEVKLNAAFDFFTKIKTPYFCFHDRDIAPEGDNYLTTKKNLEYIIKIMEQKMKETGIQLLWGTANSFSHKRYMSGASTNPNPEVFAYIAAQVKDCMDATHYLGGQNYVLWGGREGYETILNTNMKKELDNLARFLELVVDYKNKIGFKGQILLEPKPHEPTKHQYDFDAASCLASLRKIGLEKEIKLNIEVNHATLSGHNF</sequence>
<dbReference type="InterPro" id="IPR001998">
    <property type="entry name" value="Xylose_isomerase"/>
</dbReference>
<dbReference type="GO" id="GO:0009045">
    <property type="term" value="F:xylose isomerase activity"/>
    <property type="evidence" value="ECO:0007669"/>
    <property type="project" value="UniProtKB-EC"/>
</dbReference>
<evidence type="ECO:0000256" key="3">
    <source>
        <dbReference type="ARBA" id="ARBA00011958"/>
    </source>
</evidence>
<feature type="non-terminal residue" evidence="11">
    <location>
        <position position="279"/>
    </location>
</feature>
<keyword evidence="6" id="KW-0479">Metal-binding</keyword>
<dbReference type="GO" id="GO:0046872">
    <property type="term" value="F:metal ion binding"/>
    <property type="evidence" value="ECO:0007669"/>
    <property type="project" value="UniProtKB-KW"/>
</dbReference>
<dbReference type="Gene3D" id="3.20.20.150">
    <property type="entry name" value="Divalent-metal-dependent TIM barrel enzymes"/>
    <property type="match status" value="1"/>
</dbReference>
<dbReference type="PROSITE" id="PS51415">
    <property type="entry name" value="XYLOSE_ISOMERASE"/>
    <property type="match status" value="1"/>
</dbReference>
<dbReference type="PRINTS" id="PR00688">
    <property type="entry name" value="XYLOSISMRASE"/>
</dbReference>
<keyword evidence="4" id="KW-0963">Cytoplasm</keyword>
<proteinExistence type="inferred from homology"/>
<comment type="catalytic activity">
    <reaction evidence="9">
        <text>alpha-D-xylose = alpha-D-xylulofuranose</text>
        <dbReference type="Rhea" id="RHEA:22816"/>
        <dbReference type="ChEBI" id="CHEBI:28518"/>
        <dbReference type="ChEBI" id="CHEBI:188998"/>
        <dbReference type="EC" id="5.3.1.5"/>
    </reaction>
</comment>
<dbReference type="Pfam" id="PF01261">
    <property type="entry name" value="AP_endonuc_2"/>
    <property type="match status" value="1"/>
</dbReference>
<evidence type="ECO:0000313" key="11">
    <source>
        <dbReference type="EMBL" id="SVD12400.1"/>
    </source>
</evidence>
<comment type="subcellular location">
    <subcellularLocation>
        <location evidence="1">Cytoplasm</location>
    </subcellularLocation>
</comment>
<evidence type="ECO:0000256" key="2">
    <source>
        <dbReference type="ARBA" id="ARBA00005765"/>
    </source>
</evidence>
<evidence type="ECO:0000256" key="6">
    <source>
        <dbReference type="ARBA" id="ARBA00022723"/>
    </source>
</evidence>
<evidence type="ECO:0000256" key="7">
    <source>
        <dbReference type="ARBA" id="ARBA00023235"/>
    </source>
</evidence>
<dbReference type="SUPFAM" id="SSF51658">
    <property type="entry name" value="Xylose isomerase-like"/>
    <property type="match status" value="1"/>
</dbReference>
<evidence type="ECO:0000256" key="5">
    <source>
        <dbReference type="ARBA" id="ARBA00022629"/>
    </source>
</evidence>
<dbReference type="NCBIfam" id="NF003998">
    <property type="entry name" value="PRK05474.1"/>
    <property type="match status" value="1"/>
</dbReference>
<evidence type="ECO:0000256" key="8">
    <source>
        <dbReference type="ARBA" id="ARBA00023277"/>
    </source>
</evidence>
<evidence type="ECO:0000256" key="9">
    <source>
        <dbReference type="ARBA" id="ARBA00033659"/>
    </source>
</evidence>
<dbReference type="AlphaFoldDB" id="A0A382SR17"/>
<reference evidence="11" key="1">
    <citation type="submission" date="2018-05" db="EMBL/GenBank/DDBJ databases">
        <authorList>
            <person name="Lanie J.A."/>
            <person name="Ng W.-L."/>
            <person name="Kazmierczak K.M."/>
            <person name="Andrzejewski T.M."/>
            <person name="Davidsen T.M."/>
            <person name="Wayne K.J."/>
            <person name="Tettelin H."/>
            <person name="Glass J.I."/>
            <person name="Rusch D."/>
            <person name="Podicherti R."/>
            <person name="Tsui H.-C.T."/>
            <person name="Winkler M.E."/>
        </authorList>
    </citation>
    <scope>NUCLEOTIDE SEQUENCE</scope>
</reference>
<keyword evidence="7" id="KW-0413">Isomerase</keyword>
<keyword evidence="8" id="KW-0119">Carbohydrate metabolism</keyword>
<evidence type="ECO:0000256" key="1">
    <source>
        <dbReference type="ARBA" id="ARBA00004496"/>
    </source>
</evidence>
<evidence type="ECO:0000256" key="4">
    <source>
        <dbReference type="ARBA" id="ARBA00022490"/>
    </source>
</evidence>
<protein>
    <recommendedName>
        <fullName evidence="3">xylose isomerase</fullName>
        <ecNumber evidence="3">5.3.1.5</ecNumber>
    </recommendedName>
</protein>
<dbReference type="PANTHER" id="PTHR48408:SF1">
    <property type="entry name" value="XYLOSE ISOMERASE"/>
    <property type="match status" value="1"/>
</dbReference>
<accession>A0A382SR17</accession>
<comment type="similarity">
    <text evidence="2">Belongs to the xylose isomerase family.</text>
</comment>
<dbReference type="InterPro" id="IPR036237">
    <property type="entry name" value="Xyl_isomerase-like_sf"/>
</dbReference>
<dbReference type="EC" id="5.3.1.5" evidence="3"/>
<evidence type="ECO:0000259" key="10">
    <source>
        <dbReference type="Pfam" id="PF01261"/>
    </source>
</evidence>
<dbReference type="PANTHER" id="PTHR48408">
    <property type="match status" value="1"/>
</dbReference>
<dbReference type="GO" id="GO:0042732">
    <property type="term" value="P:D-xylose metabolic process"/>
    <property type="evidence" value="ECO:0007669"/>
    <property type="project" value="UniProtKB-KW"/>
</dbReference>
<dbReference type="InterPro" id="IPR013022">
    <property type="entry name" value="Xyl_isomerase-like_TIM-brl"/>
</dbReference>
<feature type="domain" description="Xylose isomerase-like TIM barrel" evidence="10">
    <location>
        <begin position="124"/>
        <end position="276"/>
    </location>
</feature>